<evidence type="ECO:0000256" key="1">
    <source>
        <dbReference type="SAM" id="SignalP"/>
    </source>
</evidence>
<keyword evidence="1" id="KW-0732">Signal</keyword>
<proteinExistence type="predicted"/>
<evidence type="ECO:0008006" key="4">
    <source>
        <dbReference type="Google" id="ProtNLM"/>
    </source>
</evidence>
<comment type="caution">
    <text evidence="2">The sequence shown here is derived from an EMBL/GenBank/DDBJ whole genome shotgun (WGS) entry which is preliminary data.</text>
</comment>
<keyword evidence="3" id="KW-1185">Reference proteome</keyword>
<dbReference type="EMBL" id="JBHMEI010000005">
    <property type="protein sequence ID" value="MFB9201578.1"/>
    <property type="molecule type" value="Genomic_DNA"/>
</dbReference>
<dbReference type="RefSeq" id="WP_189649843.1">
    <property type="nucleotide sequence ID" value="NZ_BMRC01000011.1"/>
</dbReference>
<protein>
    <recommendedName>
        <fullName evidence="4">SH3 domain-containing protein</fullName>
    </recommendedName>
</protein>
<gene>
    <name evidence="2" type="ORF">ACFFV7_10270</name>
</gene>
<organism evidence="2 3">
    <name type="scientific">Nonomuraea spiralis</name>
    <dbReference type="NCBI Taxonomy" id="46182"/>
    <lineage>
        <taxon>Bacteria</taxon>
        <taxon>Bacillati</taxon>
        <taxon>Actinomycetota</taxon>
        <taxon>Actinomycetes</taxon>
        <taxon>Streptosporangiales</taxon>
        <taxon>Streptosporangiaceae</taxon>
        <taxon>Nonomuraea</taxon>
    </lineage>
</organism>
<accession>A0ABV5IAL7</accession>
<reference evidence="2 3" key="1">
    <citation type="submission" date="2024-09" db="EMBL/GenBank/DDBJ databases">
        <authorList>
            <person name="Sun Q."/>
            <person name="Mori K."/>
        </authorList>
    </citation>
    <scope>NUCLEOTIDE SEQUENCE [LARGE SCALE GENOMIC DNA]</scope>
    <source>
        <strain evidence="2 3">CCM 3426</strain>
    </source>
</reference>
<dbReference type="Proteomes" id="UP001589647">
    <property type="component" value="Unassembled WGS sequence"/>
</dbReference>
<sequence length="125" mass="13292">MRHTIRTLAVLAAAGTIAGTVAMTGPAEAAEAATAGSCPPISVANVDPGYGVMKGRFNLKVGPYAGRRCAIVTSVGRGTVLYFHCWTKNRYGTLWVFARVKGTGTTGWMSIDNFSYYDTPLVRCP</sequence>
<name>A0ABV5IAL7_9ACTN</name>
<feature type="signal peptide" evidence="1">
    <location>
        <begin position="1"/>
        <end position="29"/>
    </location>
</feature>
<feature type="chain" id="PRO_5045808430" description="SH3 domain-containing protein" evidence="1">
    <location>
        <begin position="30"/>
        <end position="125"/>
    </location>
</feature>
<evidence type="ECO:0000313" key="3">
    <source>
        <dbReference type="Proteomes" id="UP001589647"/>
    </source>
</evidence>
<evidence type="ECO:0000313" key="2">
    <source>
        <dbReference type="EMBL" id="MFB9201578.1"/>
    </source>
</evidence>